<comment type="caution">
    <text evidence="14">The sequence shown here is derived from an EMBL/GenBank/DDBJ whole genome shotgun (WGS) entry which is preliminary data.</text>
</comment>
<dbReference type="PROSITE" id="PS50885">
    <property type="entry name" value="HAMP"/>
    <property type="match status" value="1"/>
</dbReference>
<dbReference type="Gene3D" id="1.10.287.950">
    <property type="entry name" value="Methyl-accepting chemotaxis protein"/>
    <property type="match status" value="1"/>
</dbReference>
<dbReference type="SMART" id="SM00304">
    <property type="entry name" value="HAMP"/>
    <property type="match status" value="1"/>
</dbReference>
<dbReference type="InterPro" id="IPR003660">
    <property type="entry name" value="HAMP_dom"/>
</dbReference>
<evidence type="ECO:0000256" key="10">
    <source>
        <dbReference type="SAM" id="MobiDB-lite"/>
    </source>
</evidence>
<keyword evidence="6 11" id="KW-0472">Membrane</keyword>
<feature type="domain" description="HAMP" evidence="13">
    <location>
        <begin position="313"/>
        <end position="365"/>
    </location>
</feature>
<keyword evidence="5 11" id="KW-1133">Transmembrane helix</keyword>
<evidence type="ECO:0000313" key="14">
    <source>
        <dbReference type="EMBL" id="MCF4143659.1"/>
    </source>
</evidence>
<evidence type="ECO:0000256" key="9">
    <source>
        <dbReference type="PROSITE-ProRule" id="PRU00284"/>
    </source>
</evidence>
<dbReference type="SUPFAM" id="SSF103190">
    <property type="entry name" value="Sensory domain-like"/>
    <property type="match status" value="1"/>
</dbReference>
<evidence type="ECO:0000256" key="8">
    <source>
        <dbReference type="ARBA" id="ARBA00029447"/>
    </source>
</evidence>
<dbReference type="PANTHER" id="PTHR32089">
    <property type="entry name" value="METHYL-ACCEPTING CHEMOTAXIS PROTEIN MCPB"/>
    <property type="match status" value="1"/>
</dbReference>
<dbReference type="CDD" id="cd12913">
    <property type="entry name" value="PDC1_MCP_like"/>
    <property type="match status" value="1"/>
</dbReference>
<dbReference type="Pfam" id="PF00672">
    <property type="entry name" value="HAMP"/>
    <property type="match status" value="1"/>
</dbReference>
<feature type="domain" description="Methyl-accepting transducer" evidence="12">
    <location>
        <begin position="384"/>
        <end position="620"/>
    </location>
</feature>
<comment type="similarity">
    <text evidence="8">Belongs to the methyl-accepting chemotaxis (MCP) protein family.</text>
</comment>
<evidence type="ECO:0000256" key="1">
    <source>
        <dbReference type="ARBA" id="ARBA00004651"/>
    </source>
</evidence>
<proteinExistence type="inferred from homology"/>
<evidence type="ECO:0000256" key="2">
    <source>
        <dbReference type="ARBA" id="ARBA00022475"/>
    </source>
</evidence>
<dbReference type="SMART" id="SM00283">
    <property type="entry name" value="MA"/>
    <property type="match status" value="1"/>
</dbReference>
<sequence>MTIRARLWLMAFAIAVLIVVISAVGFVRSSNVMERQLSEVGTETAQTVAHGSALYFERLEMVLENIKEAVAHLREAGLGDTTEKLIPYMKHYTEINKKRGIQDVYMAFEDRSFADGTGWVPPADYDPKVRAWYRSAADNPDGAVVVTDPYLDGITGKMIISLAVAYKEKGKLLGVVGLDVETSSLMKFVVSQKILGKGFGMLLDRSGNVIAAPYEDWVMKENMLTKSSIVTDDMVAIGKDIVEGKTGMADYVSPVDGAMKRLFFAPTGKGLFLVLEYPVSEIRAAVASLTSWQVGIGAMGLIISLFIVFSISRGIQKSLVKLLDTTSRAGGGDLLARYDGKGRDELDQIGSSINDMIQGLLSLVKSADGVAKSSMARAEALAALSEETVASMEEIRSSMDEMLTQFESNASALQQANAGIEEISGASNSAATAASGGAEGAFKTKEMTNTVSKEMESVLREILHVEDIASENVDKAAQLEETVKQITGFVSSITTIADQTNLLALNAAIEAARAGEHGRGFAVVAEEVRKLAEESAKAASRIENLIANLRDHSAKSVGSSKNAVDTLKGTGARTESVQERLKQSVMEIAKVSDAMQSLAAVAQEQAASSGEMSSAVGSVAKGTTALAAMVDRVRQATDETAGASESIATQAQELSEMARSLQDQMDKFSTDEKGPYEIEGLRAKSLPPKSQR</sequence>
<organism evidence="14 15">
    <name type="scientific">Dethiosulfovibrio marinus</name>
    <dbReference type="NCBI Taxonomy" id="133532"/>
    <lineage>
        <taxon>Bacteria</taxon>
        <taxon>Thermotogati</taxon>
        <taxon>Synergistota</taxon>
        <taxon>Synergistia</taxon>
        <taxon>Synergistales</taxon>
        <taxon>Dethiosulfovibrionaceae</taxon>
        <taxon>Dethiosulfovibrio</taxon>
    </lineage>
</organism>
<evidence type="ECO:0000256" key="3">
    <source>
        <dbReference type="ARBA" id="ARBA00022500"/>
    </source>
</evidence>
<comment type="subcellular location">
    <subcellularLocation>
        <location evidence="1">Cell membrane</location>
        <topology evidence="1">Multi-pass membrane protein</topology>
    </subcellularLocation>
</comment>
<protein>
    <submittedName>
        <fullName evidence="14">Methyl-accepting chemotaxis protein</fullName>
    </submittedName>
</protein>
<feature type="region of interest" description="Disordered" evidence="10">
    <location>
        <begin position="637"/>
        <end position="692"/>
    </location>
</feature>
<dbReference type="CDD" id="cd12912">
    <property type="entry name" value="PDC2_MCP_like"/>
    <property type="match status" value="1"/>
</dbReference>
<evidence type="ECO:0000259" key="12">
    <source>
        <dbReference type="PROSITE" id="PS50111"/>
    </source>
</evidence>
<dbReference type="EMBL" id="JAKGUD010000022">
    <property type="protein sequence ID" value="MCF4143659.1"/>
    <property type="molecule type" value="Genomic_DNA"/>
</dbReference>
<keyword evidence="7 9" id="KW-0807">Transducer</keyword>
<evidence type="ECO:0000313" key="15">
    <source>
        <dbReference type="Proteomes" id="UP001200430"/>
    </source>
</evidence>
<evidence type="ECO:0000256" key="7">
    <source>
        <dbReference type="ARBA" id="ARBA00023224"/>
    </source>
</evidence>
<name>A0ABS9ER57_9BACT</name>
<feature type="compositionally biased region" description="Basic and acidic residues" evidence="10">
    <location>
        <begin position="664"/>
        <end position="682"/>
    </location>
</feature>
<dbReference type="InterPro" id="IPR004089">
    <property type="entry name" value="MCPsignal_dom"/>
</dbReference>
<evidence type="ECO:0000256" key="4">
    <source>
        <dbReference type="ARBA" id="ARBA00022692"/>
    </source>
</evidence>
<evidence type="ECO:0000256" key="5">
    <source>
        <dbReference type="ARBA" id="ARBA00022989"/>
    </source>
</evidence>
<dbReference type="Gene3D" id="3.30.450.20">
    <property type="entry name" value="PAS domain"/>
    <property type="match status" value="2"/>
</dbReference>
<reference evidence="14 15" key="1">
    <citation type="submission" date="2022-01" db="EMBL/GenBank/DDBJ databases">
        <title>Dethiosulfovibrio faecalis sp. nov., a novel proteolytic, non-sulfur-reducing bacterium isolated from a marine aquaculture solid waste bioreactor.</title>
        <authorList>
            <person name="Grabowski S."/>
            <person name="Apolinario E."/>
            <person name="Schneider N."/>
            <person name="Marshall C.W."/>
            <person name="Sowers K.R."/>
        </authorList>
    </citation>
    <scope>NUCLEOTIDE SEQUENCE [LARGE SCALE GENOMIC DNA]</scope>
    <source>
        <strain evidence="14 15">DSM 12537</strain>
    </source>
</reference>
<gene>
    <name evidence="14" type="ORF">L2W38_12650</name>
</gene>
<accession>A0ABS9ER57</accession>
<dbReference type="SUPFAM" id="SSF58104">
    <property type="entry name" value="Methyl-accepting chemotaxis protein (MCP) signaling domain"/>
    <property type="match status" value="1"/>
</dbReference>
<feature type="transmembrane region" description="Helical" evidence="11">
    <location>
        <begin position="7"/>
        <end position="27"/>
    </location>
</feature>
<evidence type="ECO:0000259" key="13">
    <source>
        <dbReference type="PROSITE" id="PS50885"/>
    </source>
</evidence>
<dbReference type="Pfam" id="PF00015">
    <property type="entry name" value="MCPsignal"/>
    <property type="match status" value="1"/>
</dbReference>
<keyword evidence="15" id="KW-1185">Reference proteome</keyword>
<dbReference type="PROSITE" id="PS50111">
    <property type="entry name" value="CHEMOTAXIS_TRANSDUC_2"/>
    <property type="match status" value="1"/>
</dbReference>
<dbReference type="RefSeq" id="WP_236100431.1">
    <property type="nucleotide sequence ID" value="NZ_JAKGUD010000022.1"/>
</dbReference>
<dbReference type="Gene3D" id="6.10.340.10">
    <property type="match status" value="1"/>
</dbReference>
<keyword evidence="4 11" id="KW-0812">Transmembrane</keyword>
<evidence type="ECO:0000256" key="6">
    <source>
        <dbReference type="ARBA" id="ARBA00023136"/>
    </source>
</evidence>
<dbReference type="Proteomes" id="UP001200430">
    <property type="component" value="Unassembled WGS sequence"/>
</dbReference>
<dbReference type="CDD" id="cd06225">
    <property type="entry name" value="HAMP"/>
    <property type="match status" value="1"/>
</dbReference>
<keyword evidence="3" id="KW-0145">Chemotaxis</keyword>
<dbReference type="InterPro" id="IPR033479">
    <property type="entry name" value="dCache_1"/>
</dbReference>
<dbReference type="Pfam" id="PF02743">
    <property type="entry name" value="dCache_1"/>
    <property type="match status" value="1"/>
</dbReference>
<dbReference type="InterPro" id="IPR029151">
    <property type="entry name" value="Sensor-like_sf"/>
</dbReference>
<evidence type="ECO:0000256" key="11">
    <source>
        <dbReference type="SAM" id="Phobius"/>
    </source>
</evidence>
<keyword evidence="2" id="KW-1003">Cell membrane</keyword>
<dbReference type="PANTHER" id="PTHR32089:SF112">
    <property type="entry name" value="LYSOZYME-LIKE PROTEIN-RELATED"/>
    <property type="match status" value="1"/>
</dbReference>